<gene>
    <name evidence="3" type="ORF">F4Y08_16310</name>
</gene>
<dbReference type="EMBL" id="VXPY01000119">
    <property type="protein sequence ID" value="MYD91867.1"/>
    <property type="molecule type" value="Genomic_DNA"/>
</dbReference>
<dbReference type="AlphaFoldDB" id="A0A6B1DYD2"/>
<accession>A0A6B1DYD2</accession>
<evidence type="ECO:0000313" key="3">
    <source>
        <dbReference type="EMBL" id="MYD91867.1"/>
    </source>
</evidence>
<evidence type="ECO:0000259" key="2">
    <source>
        <dbReference type="Pfam" id="PF01370"/>
    </source>
</evidence>
<dbReference type="InterPro" id="IPR001509">
    <property type="entry name" value="Epimerase_deHydtase"/>
</dbReference>
<evidence type="ECO:0000256" key="1">
    <source>
        <dbReference type="ARBA" id="ARBA00007637"/>
    </source>
</evidence>
<dbReference type="PANTHER" id="PTHR43000">
    <property type="entry name" value="DTDP-D-GLUCOSE 4,6-DEHYDRATASE-RELATED"/>
    <property type="match status" value="1"/>
</dbReference>
<comment type="caution">
    <text evidence="3">The sequence shown here is derived from an EMBL/GenBank/DDBJ whole genome shotgun (WGS) entry which is preliminary data.</text>
</comment>
<dbReference type="InterPro" id="IPR036291">
    <property type="entry name" value="NAD(P)-bd_dom_sf"/>
</dbReference>
<sequence>MPHSDETFLITGSFGCIGAWVLRTLVQDGARVVATDLSDDPVRPALVMSEEELAAVEFRQLDVTDRDAVVRMVTDEGVTHVIHLAGLQVPFCRANPTLGAMVNVVGTVNICEAVKEAGDRIRGFSYASSQAVFGVPELYPERPVPDSARLVPDTLYGVYKQANEGTLRVYWEEYGISSVGLRPYIVYGVARDQGMTSDIAKAILAAVAGRPYTLRFDGPVALQLAADTARIFIACARSGHRGAAACNLRNDVVTVQEFVTELRHQFPSADLSWTDNSPLPFPHDMDVSGLRSILGTVPHTPLPQGIADTAAHFGELLADNRIDLGQLDG</sequence>
<protein>
    <submittedName>
        <fullName evidence="3">NAD(P)-dependent oxidoreductase</fullName>
    </submittedName>
</protein>
<dbReference type="CDD" id="cd08946">
    <property type="entry name" value="SDR_e"/>
    <property type="match status" value="1"/>
</dbReference>
<comment type="similarity">
    <text evidence="1">Belongs to the NAD(P)-dependent epimerase/dehydratase family.</text>
</comment>
<name>A0A6B1DYD2_9CHLR</name>
<reference evidence="3" key="1">
    <citation type="submission" date="2019-09" db="EMBL/GenBank/DDBJ databases">
        <title>Characterisation of the sponge microbiome using genome-centric metagenomics.</title>
        <authorList>
            <person name="Engelberts J.P."/>
            <person name="Robbins S.J."/>
            <person name="De Goeij J.M."/>
            <person name="Aranda M."/>
            <person name="Bell S.C."/>
            <person name="Webster N.S."/>
        </authorList>
    </citation>
    <scope>NUCLEOTIDE SEQUENCE</scope>
    <source>
        <strain evidence="3">SB0662_bin_9</strain>
    </source>
</reference>
<organism evidence="3">
    <name type="scientific">Caldilineaceae bacterium SB0662_bin_9</name>
    <dbReference type="NCBI Taxonomy" id="2605258"/>
    <lineage>
        <taxon>Bacteria</taxon>
        <taxon>Bacillati</taxon>
        <taxon>Chloroflexota</taxon>
        <taxon>Caldilineae</taxon>
        <taxon>Caldilineales</taxon>
        <taxon>Caldilineaceae</taxon>
    </lineage>
</organism>
<dbReference type="Pfam" id="PF01370">
    <property type="entry name" value="Epimerase"/>
    <property type="match status" value="1"/>
</dbReference>
<dbReference type="SUPFAM" id="SSF51735">
    <property type="entry name" value="NAD(P)-binding Rossmann-fold domains"/>
    <property type="match status" value="1"/>
</dbReference>
<proteinExistence type="inferred from homology"/>
<feature type="domain" description="NAD-dependent epimerase/dehydratase" evidence="2">
    <location>
        <begin position="9"/>
        <end position="218"/>
    </location>
</feature>
<dbReference type="Gene3D" id="3.40.50.720">
    <property type="entry name" value="NAD(P)-binding Rossmann-like Domain"/>
    <property type="match status" value="1"/>
</dbReference>